<dbReference type="InterPro" id="IPR047156">
    <property type="entry name" value="Teg/CotR/CapV-like"/>
</dbReference>
<name>C7RNY5_ACCRE</name>
<keyword evidence="2" id="KW-0442">Lipid degradation</keyword>
<sequence length="433" mass="47421">MEARPGRKPFRILSLDGGGTFALIQAKALDDLFPGEDGHQVLSHFDLVSACSGGAIVAAALIEGYSPREIFDLFDDPVNRYALFGRLHWYRSLLQLLTGTMSASNRVGQRFSTDGKLEFLHRILPRMGTVSLQNLHTMVNDSIARVRAQRDEPGRAMSFLFVTYDFDRDRARMMRSNVASPAASFPHRQQRATLAEAAHASSTAPINWFDKPAELDGCRFWDGAMTGYNNPVLAGVVEAIALGVPRRDIRVLSLGTSTVFLPERGTAGIPDGLCRSRARTGFLPELVKVGKAIIADPPDAHTFIAHLMLDGGLPRDVSCCPYTETAVVRMNPVIQPVVERTTGQWSAPAGWSVDEFRRIAEMDISASAQDDVDLIKRLGDGWLGDAWHNQPVRGCGVWASPPAQAPLANTDQLCEIGHRWYSDAKAAWIALSA</sequence>
<feature type="active site" description="Proton acceptor" evidence="2">
    <location>
        <position position="222"/>
    </location>
</feature>
<accession>C7RNY5</accession>
<evidence type="ECO:0000313" key="4">
    <source>
        <dbReference type="EMBL" id="ACV35467.1"/>
    </source>
</evidence>
<dbReference type="SUPFAM" id="SSF52151">
    <property type="entry name" value="FabD/lysophospholipase-like"/>
    <property type="match status" value="1"/>
</dbReference>
<evidence type="ECO:0000256" key="2">
    <source>
        <dbReference type="PROSITE-ProRule" id="PRU01161"/>
    </source>
</evidence>
<reference evidence="4" key="1">
    <citation type="submission" date="2009-08" db="EMBL/GenBank/DDBJ databases">
        <authorList>
            <consortium name="US DOE Joint Genome Institute"/>
            <person name="Lucas S."/>
            <person name="Copeland A."/>
            <person name="Lapidus A."/>
            <person name="Glavina del Rio T."/>
            <person name="Dalin E."/>
            <person name="Tice H."/>
            <person name="Bruce D."/>
            <person name="Barry K."/>
            <person name="Pitluck S."/>
            <person name="Lowry S."/>
            <person name="Larimer F."/>
            <person name="Land M."/>
            <person name="Hauser L."/>
            <person name="Kyrpides N."/>
            <person name="Ivanova N."/>
            <person name="McMahon K.D."/>
            <person name="Hugenholtz P."/>
        </authorList>
    </citation>
    <scope>NUCLEOTIDE SEQUENCE</scope>
    <source>
        <strain evidence="4">UW-1</strain>
    </source>
</reference>
<dbReference type="eggNOG" id="COG3621">
    <property type="taxonomic scope" value="Bacteria"/>
</dbReference>
<dbReference type="GO" id="GO:0016787">
    <property type="term" value="F:hydrolase activity"/>
    <property type="evidence" value="ECO:0007669"/>
    <property type="project" value="UniProtKB-UniRule"/>
</dbReference>
<dbReference type="EMBL" id="CP001715">
    <property type="protein sequence ID" value="ACV35467.1"/>
    <property type="molecule type" value="Genomic_DNA"/>
</dbReference>
<dbReference type="InterPro" id="IPR002641">
    <property type="entry name" value="PNPLA_dom"/>
</dbReference>
<reference evidence="4" key="2">
    <citation type="submission" date="2009-09" db="EMBL/GenBank/DDBJ databases">
        <title>Complete sequence of chromosome of Candidatus Accumulibacter phosphatis clade IIA str. UW-1.</title>
        <authorList>
            <consortium name="US DOE Joint Genome Institute"/>
            <person name="Martin H.G."/>
            <person name="Ivanova N."/>
            <person name="Kunin V."/>
            <person name="Warnecke F."/>
            <person name="Barry K."/>
            <person name="He S."/>
            <person name="Salamov A."/>
            <person name="Szeto E."/>
            <person name="Dalin E."/>
            <person name="Pangilinan J.L."/>
            <person name="Lapidus A."/>
            <person name="Lowry S."/>
            <person name="Kyrpides N.C."/>
            <person name="McMahon K.D."/>
            <person name="Hugenholtz P."/>
        </authorList>
    </citation>
    <scope>NUCLEOTIDE SEQUENCE [LARGE SCALE GENOMIC DNA]</scope>
    <source>
        <strain evidence="4">UW-1</strain>
    </source>
</reference>
<dbReference type="PROSITE" id="PS51635">
    <property type="entry name" value="PNPLA"/>
    <property type="match status" value="1"/>
</dbReference>
<evidence type="ECO:0000256" key="1">
    <source>
        <dbReference type="ARBA" id="ARBA00023098"/>
    </source>
</evidence>
<dbReference type="PANTHER" id="PTHR24138:SF10">
    <property type="entry name" value="PHOSPHOLIPASE A2"/>
    <property type="match status" value="1"/>
</dbReference>
<dbReference type="HOGENOM" id="CLU_683081_0_0_4"/>
<evidence type="ECO:0000259" key="3">
    <source>
        <dbReference type="PROSITE" id="PS51635"/>
    </source>
</evidence>
<feature type="short sequence motif" description="DGA/G" evidence="2">
    <location>
        <begin position="222"/>
        <end position="224"/>
    </location>
</feature>
<keyword evidence="2" id="KW-0378">Hydrolase</keyword>
<gene>
    <name evidence="4" type="ordered locus">CAP2UW1_2174</name>
</gene>
<keyword evidence="1 2" id="KW-0443">Lipid metabolism</keyword>
<dbReference type="InterPro" id="IPR016035">
    <property type="entry name" value="Acyl_Trfase/lysoPLipase"/>
</dbReference>
<proteinExistence type="predicted"/>
<dbReference type="OrthoDB" id="9807112at2"/>
<dbReference type="AlphaFoldDB" id="C7RNY5"/>
<comment type="caution">
    <text evidence="2">Lacks conserved residue(s) required for the propagation of feature annotation.</text>
</comment>
<organism evidence="4">
    <name type="scientific">Accumulibacter regalis</name>
    <dbReference type="NCBI Taxonomy" id="522306"/>
    <lineage>
        <taxon>Bacteria</taxon>
        <taxon>Pseudomonadati</taxon>
        <taxon>Pseudomonadota</taxon>
        <taxon>Betaproteobacteria</taxon>
        <taxon>Candidatus Accumulibacter</taxon>
    </lineage>
</organism>
<dbReference type="KEGG" id="app:CAP2UW1_2174"/>
<protein>
    <submittedName>
        <fullName evidence="4">Patatin</fullName>
    </submittedName>
</protein>
<dbReference type="PANTHER" id="PTHR24138">
    <property type="entry name" value="INTRACELLLAR PHOSPHOLIPASE A FAMILY"/>
    <property type="match status" value="1"/>
</dbReference>
<feature type="domain" description="PNPLA" evidence="3">
    <location>
        <begin position="13"/>
        <end position="236"/>
    </location>
</feature>
<dbReference type="STRING" id="522306.CAP2UW1_2174"/>
<dbReference type="Pfam" id="PF01734">
    <property type="entry name" value="Patatin"/>
    <property type="match status" value="1"/>
</dbReference>
<feature type="active site" description="Nucleophile" evidence="2">
    <location>
        <position position="52"/>
    </location>
</feature>
<dbReference type="Gene3D" id="3.40.1090.10">
    <property type="entry name" value="Cytosolic phospholipase A2 catalytic domain"/>
    <property type="match status" value="1"/>
</dbReference>
<dbReference type="GO" id="GO:0016042">
    <property type="term" value="P:lipid catabolic process"/>
    <property type="evidence" value="ECO:0007669"/>
    <property type="project" value="UniProtKB-UniRule"/>
</dbReference>